<sequence>MAYWRCIVEITCILQRYDLQCAFQCHMSSIQVVQCGRASYCHCSAHSQGRCTEYAKYLYDMVSPIQKAYPDKFKLYSTKESKELYIHSKLVIIDDVYVSLGLANWNRRSVTSDTEIGRTRSLSSRPKTSR</sequence>
<evidence type="ECO:0000259" key="1">
    <source>
        <dbReference type="PROSITE" id="PS50035"/>
    </source>
</evidence>
<proteinExistence type="predicted"/>
<organism evidence="2 3">
    <name type="scientific">Peronospora belbahrii</name>
    <dbReference type="NCBI Taxonomy" id="622444"/>
    <lineage>
        <taxon>Eukaryota</taxon>
        <taxon>Sar</taxon>
        <taxon>Stramenopiles</taxon>
        <taxon>Oomycota</taxon>
        <taxon>Peronosporomycetes</taxon>
        <taxon>Peronosporales</taxon>
        <taxon>Peronosporaceae</taxon>
        <taxon>Peronospora</taxon>
    </lineage>
</organism>
<keyword evidence="3" id="KW-1185">Reference proteome</keyword>
<accession>A0ABN8CSC9</accession>
<dbReference type="InterPro" id="IPR001736">
    <property type="entry name" value="PLipase_D/transphosphatidylase"/>
</dbReference>
<dbReference type="EMBL" id="CAKLCB010000104">
    <property type="protein sequence ID" value="CAH0515181.1"/>
    <property type="molecule type" value="Genomic_DNA"/>
</dbReference>
<name>A0ABN8CSC9_9STRA</name>
<protein>
    <recommendedName>
        <fullName evidence="1">PLD phosphodiesterase domain-containing protein</fullName>
    </recommendedName>
</protein>
<reference evidence="2 3" key="1">
    <citation type="submission" date="2021-11" db="EMBL/GenBank/DDBJ databases">
        <authorList>
            <person name="Islam A."/>
            <person name="Islam S."/>
            <person name="Flora M.S."/>
            <person name="Rahman M."/>
            <person name="Ziaur R.M."/>
            <person name="Epstein J.H."/>
            <person name="Hassan M."/>
            <person name="Klassen M."/>
            <person name="Woodard K."/>
            <person name="Webb A."/>
            <person name="Webby R.J."/>
            <person name="El Zowalaty M.E."/>
        </authorList>
    </citation>
    <scope>NUCLEOTIDE SEQUENCE [LARGE SCALE GENOMIC DNA]</scope>
    <source>
        <strain evidence="2">Pbs1</strain>
    </source>
</reference>
<comment type="caution">
    <text evidence="2">The sequence shown here is derived from an EMBL/GenBank/DDBJ whole genome shotgun (WGS) entry which is preliminary data.</text>
</comment>
<gene>
    <name evidence="2" type="ORF">PBS001_LOCUS1899</name>
</gene>
<feature type="domain" description="PLD phosphodiesterase" evidence="1">
    <location>
        <begin position="82"/>
        <end position="109"/>
    </location>
</feature>
<dbReference type="Proteomes" id="UP001158986">
    <property type="component" value="Unassembled WGS sequence"/>
</dbReference>
<evidence type="ECO:0000313" key="3">
    <source>
        <dbReference type="Proteomes" id="UP001158986"/>
    </source>
</evidence>
<dbReference type="SUPFAM" id="SSF56024">
    <property type="entry name" value="Phospholipase D/nuclease"/>
    <property type="match status" value="1"/>
</dbReference>
<dbReference type="Gene3D" id="3.30.870.10">
    <property type="entry name" value="Endonuclease Chain A"/>
    <property type="match status" value="1"/>
</dbReference>
<evidence type="ECO:0000313" key="2">
    <source>
        <dbReference type="EMBL" id="CAH0515181.1"/>
    </source>
</evidence>
<dbReference type="PROSITE" id="PS50035">
    <property type="entry name" value="PLD"/>
    <property type="match status" value="1"/>
</dbReference>